<accession>A0A6M3JJE9</accession>
<sequence length="53" mass="6389">MVDPQHLTGPELAEYEARRERDESQSQAMLDGCDHDELRRTRYLWQAREIRDD</sequence>
<dbReference type="EMBL" id="MT141705">
    <property type="protein sequence ID" value="QJA69428.1"/>
    <property type="molecule type" value="Genomic_DNA"/>
</dbReference>
<evidence type="ECO:0000256" key="1">
    <source>
        <dbReference type="SAM" id="MobiDB-lite"/>
    </source>
</evidence>
<feature type="region of interest" description="Disordered" evidence="1">
    <location>
        <begin position="1"/>
        <end position="33"/>
    </location>
</feature>
<dbReference type="AlphaFoldDB" id="A0A6M3JJE9"/>
<name>A0A6M3JJE9_9ZZZZ</name>
<evidence type="ECO:0000313" key="2">
    <source>
        <dbReference type="EMBL" id="QJA69428.1"/>
    </source>
</evidence>
<proteinExistence type="predicted"/>
<feature type="compositionally biased region" description="Basic and acidic residues" evidence="1">
    <location>
        <begin position="15"/>
        <end position="24"/>
    </location>
</feature>
<gene>
    <name evidence="2" type="ORF">MM415A04606_0006</name>
</gene>
<organism evidence="2">
    <name type="scientific">viral metagenome</name>
    <dbReference type="NCBI Taxonomy" id="1070528"/>
    <lineage>
        <taxon>unclassified sequences</taxon>
        <taxon>metagenomes</taxon>
        <taxon>organismal metagenomes</taxon>
    </lineage>
</organism>
<protein>
    <submittedName>
        <fullName evidence="2">Uncharacterized protein</fullName>
    </submittedName>
</protein>
<reference evidence="2" key="1">
    <citation type="submission" date="2020-03" db="EMBL/GenBank/DDBJ databases">
        <title>The deep terrestrial virosphere.</title>
        <authorList>
            <person name="Holmfeldt K."/>
            <person name="Nilsson E."/>
            <person name="Simone D."/>
            <person name="Lopez-Fernandez M."/>
            <person name="Wu X."/>
            <person name="de Brujin I."/>
            <person name="Lundin D."/>
            <person name="Andersson A."/>
            <person name="Bertilsson S."/>
            <person name="Dopson M."/>
        </authorList>
    </citation>
    <scope>NUCLEOTIDE SEQUENCE</scope>
    <source>
        <strain evidence="2">MM415A04606</strain>
    </source>
</reference>